<dbReference type="InterPro" id="IPR003594">
    <property type="entry name" value="HATPase_dom"/>
</dbReference>
<reference evidence="13 14" key="1">
    <citation type="submission" date="2019-05" db="EMBL/GenBank/DDBJ databases">
        <title>Algicella ahnfeltiae gen. nov., sp. nov., a novel marine bacterium of the family Flavobacteriaceae isolated from a red alga.</title>
        <authorList>
            <person name="Nedashkovskaya O.I."/>
            <person name="Kukhlevskiy A.D."/>
            <person name="Kim S.-G."/>
            <person name="Zhukova N.V."/>
            <person name="Mikhailov V.V."/>
        </authorList>
    </citation>
    <scope>NUCLEOTIDE SEQUENCE [LARGE SCALE GENOMIC DNA]</scope>
    <source>
        <strain evidence="13 14">10Alg115</strain>
    </source>
</reference>
<dbReference type="KEGG" id="fbe:FF125_09855"/>
<keyword evidence="11" id="KW-0732">Signal</keyword>
<evidence type="ECO:0000313" key="13">
    <source>
        <dbReference type="EMBL" id="QCX38722.1"/>
    </source>
</evidence>
<evidence type="ECO:0000313" key="14">
    <source>
        <dbReference type="Proteomes" id="UP000306229"/>
    </source>
</evidence>
<gene>
    <name evidence="13" type="ORF">FF125_09855</name>
</gene>
<keyword evidence="3" id="KW-0597">Phosphoprotein</keyword>
<evidence type="ECO:0000256" key="7">
    <source>
        <dbReference type="ARBA" id="ARBA00022840"/>
    </source>
</evidence>
<dbReference type="InterPro" id="IPR050482">
    <property type="entry name" value="Sensor_HK_TwoCompSys"/>
</dbReference>
<dbReference type="SMART" id="SM00387">
    <property type="entry name" value="HATPase_c"/>
    <property type="match status" value="1"/>
</dbReference>
<dbReference type="InterPro" id="IPR036890">
    <property type="entry name" value="HATPase_C_sf"/>
</dbReference>
<evidence type="ECO:0000256" key="5">
    <source>
        <dbReference type="ARBA" id="ARBA00022741"/>
    </source>
</evidence>
<dbReference type="InterPro" id="IPR011990">
    <property type="entry name" value="TPR-like_helical_dom_sf"/>
</dbReference>
<keyword evidence="14" id="KW-1185">Reference proteome</keyword>
<dbReference type="Gene3D" id="1.25.40.10">
    <property type="entry name" value="Tetratricopeptide repeat domain"/>
    <property type="match status" value="2"/>
</dbReference>
<feature type="signal peptide" evidence="11">
    <location>
        <begin position="1"/>
        <end position="22"/>
    </location>
</feature>
<dbReference type="GO" id="GO:0000155">
    <property type="term" value="F:phosphorelay sensor kinase activity"/>
    <property type="evidence" value="ECO:0007669"/>
    <property type="project" value="InterPro"/>
</dbReference>
<evidence type="ECO:0000256" key="11">
    <source>
        <dbReference type="SAM" id="SignalP"/>
    </source>
</evidence>
<evidence type="ECO:0000256" key="8">
    <source>
        <dbReference type="ARBA" id="ARBA00023012"/>
    </source>
</evidence>
<dbReference type="CDD" id="cd16917">
    <property type="entry name" value="HATPase_UhpB-NarQ-NarX-like"/>
    <property type="match status" value="1"/>
</dbReference>
<feature type="transmembrane region" description="Helical" evidence="10">
    <location>
        <begin position="382"/>
        <end position="403"/>
    </location>
</feature>
<evidence type="ECO:0000256" key="6">
    <source>
        <dbReference type="ARBA" id="ARBA00022777"/>
    </source>
</evidence>
<dbReference type="PANTHER" id="PTHR24421">
    <property type="entry name" value="NITRATE/NITRITE SENSOR PROTEIN NARX-RELATED"/>
    <property type="match status" value="1"/>
</dbReference>
<proteinExistence type="predicted"/>
<evidence type="ECO:0000256" key="1">
    <source>
        <dbReference type="ARBA" id="ARBA00000085"/>
    </source>
</evidence>
<evidence type="ECO:0000259" key="12">
    <source>
        <dbReference type="PROSITE" id="PS50109"/>
    </source>
</evidence>
<evidence type="ECO:0000256" key="3">
    <source>
        <dbReference type="ARBA" id="ARBA00022553"/>
    </source>
</evidence>
<comment type="catalytic activity">
    <reaction evidence="1">
        <text>ATP + protein L-histidine = ADP + protein N-phospho-L-histidine.</text>
        <dbReference type="EC" id="2.7.13.3"/>
    </reaction>
</comment>
<feature type="domain" description="Histidine kinase" evidence="12">
    <location>
        <begin position="449"/>
        <end position="634"/>
    </location>
</feature>
<dbReference type="GO" id="GO:0005524">
    <property type="term" value="F:ATP binding"/>
    <property type="evidence" value="ECO:0007669"/>
    <property type="project" value="UniProtKB-KW"/>
</dbReference>
<dbReference type="Pfam" id="PF02518">
    <property type="entry name" value="HATPase_c"/>
    <property type="match status" value="1"/>
</dbReference>
<keyword evidence="10" id="KW-0812">Transmembrane</keyword>
<dbReference type="PROSITE" id="PS50109">
    <property type="entry name" value="HIS_KIN"/>
    <property type="match status" value="1"/>
</dbReference>
<feature type="coiled-coil region" evidence="9">
    <location>
        <begin position="337"/>
        <end position="364"/>
    </location>
</feature>
<dbReference type="PANTHER" id="PTHR24421:SF10">
    <property type="entry name" value="NITRATE_NITRITE SENSOR PROTEIN NARQ"/>
    <property type="match status" value="1"/>
</dbReference>
<keyword evidence="9" id="KW-0175">Coiled coil</keyword>
<keyword evidence="10" id="KW-0472">Membrane</keyword>
<dbReference type="GO" id="GO:0016020">
    <property type="term" value="C:membrane"/>
    <property type="evidence" value="ECO:0007669"/>
    <property type="project" value="InterPro"/>
</dbReference>
<dbReference type="GO" id="GO:0046983">
    <property type="term" value="F:protein dimerization activity"/>
    <property type="evidence" value="ECO:0007669"/>
    <property type="project" value="InterPro"/>
</dbReference>
<evidence type="ECO:0000256" key="9">
    <source>
        <dbReference type="SAM" id="Coils"/>
    </source>
</evidence>
<keyword evidence="8" id="KW-0902">Two-component regulatory system</keyword>
<evidence type="ECO:0000256" key="10">
    <source>
        <dbReference type="SAM" id="Phobius"/>
    </source>
</evidence>
<dbReference type="AlphaFoldDB" id="A0A5B7TVQ1"/>
<dbReference type="EMBL" id="CP040749">
    <property type="protein sequence ID" value="QCX38722.1"/>
    <property type="molecule type" value="Genomic_DNA"/>
</dbReference>
<feature type="chain" id="PRO_5023110088" description="histidine kinase" evidence="11">
    <location>
        <begin position="23"/>
        <end position="634"/>
    </location>
</feature>
<sequence length="634" mass="72723">MHKSIFKLIFIFGLLLSQLGIAQDKDDGKTWYTAFGETFDRAPDSLYQQLRDADSFKDKAFFIEEIANIHIELGNTDSIIYYGKLLEDENSNIQVEGVIDNLYLSKAYRIIGKGKMLQGLFDEAMKYYLKGLEITKITDSPYLYFTHSLGLASVYINKEEFEKATPLLDNAIESSKNTYFTGLAKKYYGDIYYLKRDIAKSAPYYNAALADLELSPDKKIALDIKLNLGTMDVVQKKLDESLVLFEEVKNTAHEKKYYDLYVEAVLRIGDVYKRKKDYHNAQIILSVAHINSVQWDRLGLEKKIIQNLVDLYRDQEDYENAYALMTQYVNVSNRMIQEQKSKEIKELEIQYQTLQKEKEISSLQEEQLLKESEIKRQKTIKYAILIGFLILLIPITALFIVYYQKLQAQSQLNAQQDELNTQKVSALIREQELKLVKASVEAQDEERTRIARELHDSIGGNLAAIKMQMNNLNDNADSSAIISQIDETYQQVREISHNLIPSKFSQNAFTTLISEYINKLDKSSDQDIVFMPYPEEKINVLDESIQVEVFNIIQELVTNTLKYAKAKNVEIHLNVHNNSLQLLFEDNGIGFDQSKTPTGIGLQNIKSRLDKLNAALNIDSSINHGTAVTIEIPL</sequence>
<dbReference type="Gene3D" id="3.30.565.10">
    <property type="entry name" value="Histidine kinase-like ATPase, C-terminal domain"/>
    <property type="match status" value="1"/>
</dbReference>
<dbReference type="Gene3D" id="1.20.5.1930">
    <property type="match status" value="1"/>
</dbReference>
<organism evidence="13 14">
    <name type="scientific">Aureibaculum algae</name>
    <dbReference type="NCBI Taxonomy" id="2584122"/>
    <lineage>
        <taxon>Bacteria</taxon>
        <taxon>Pseudomonadati</taxon>
        <taxon>Bacteroidota</taxon>
        <taxon>Flavobacteriia</taxon>
        <taxon>Flavobacteriales</taxon>
        <taxon>Flavobacteriaceae</taxon>
        <taxon>Aureibaculum</taxon>
    </lineage>
</organism>
<dbReference type="InterPro" id="IPR005467">
    <property type="entry name" value="His_kinase_dom"/>
</dbReference>
<dbReference type="InterPro" id="IPR011712">
    <property type="entry name" value="Sig_transdc_His_kin_sub3_dim/P"/>
</dbReference>
<evidence type="ECO:0000256" key="4">
    <source>
        <dbReference type="ARBA" id="ARBA00022679"/>
    </source>
</evidence>
<evidence type="ECO:0000256" key="2">
    <source>
        <dbReference type="ARBA" id="ARBA00012438"/>
    </source>
</evidence>
<dbReference type="OrthoDB" id="9778366at2"/>
<keyword evidence="6 13" id="KW-0418">Kinase</keyword>
<keyword evidence="10" id="KW-1133">Transmembrane helix</keyword>
<dbReference type="Pfam" id="PF07730">
    <property type="entry name" value="HisKA_3"/>
    <property type="match status" value="1"/>
</dbReference>
<dbReference type="Proteomes" id="UP000306229">
    <property type="component" value="Chromosome"/>
</dbReference>
<name>A0A5B7TVQ1_9FLAO</name>
<dbReference type="EC" id="2.7.13.3" evidence="2"/>
<dbReference type="SUPFAM" id="SSF48452">
    <property type="entry name" value="TPR-like"/>
    <property type="match status" value="2"/>
</dbReference>
<dbReference type="SUPFAM" id="SSF55874">
    <property type="entry name" value="ATPase domain of HSP90 chaperone/DNA topoisomerase II/histidine kinase"/>
    <property type="match status" value="1"/>
</dbReference>
<dbReference type="RefSeq" id="WP_138949614.1">
    <property type="nucleotide sequence ID" value="NZ_CP040749.1"/>
</dbReference>
<keyword evidence="5" id="KW-0547">Nucleotide-binding</keyword>
<accession>A0A5B7TVQ1</accession>
<keyword evidence="7" id="KW-0067">ATP-binding</keyword>
<keyword evidence="4" id="KW-0808">Transferase</keyword>
<protein>
    <recommendedName>
        <fullName evidence="2">histidine kinase</fullName>
        <ecNumber evidence="2">2.7.13.3</ecNumber>
    </recommendedName>
</protein>